<name>A0A0J8R9P6_COCIT</name>
<dbReference type="EMBL" id="DS268205">
    <property type="protein sequence ID" value="KMU81586.1"/>
    <property type="molecule type" value="Genomic_DNA"/>
</dbReference>
<protein>
    <submittedName>
        <fullName evidence="1">Uncharacterized protein</fullName>
    </submittedName>
</protein>
<gene>
    <name evidence="1" type="ORF">CISG_09199</name>
</gene>
<evidence type="ECO:0000313" key="1">
    <source>
        <dbReference type="EMBL" id="KMU81586.1"/>
    </source>
</evidence>
<dbReference type="AlphaFoldDB" id="A0A0J8R9P6"/>
<proteinExistence type="predicted"/>
<reference evidence="2" key="1">
    <citation type="journal article" date="2010" name="Genome Res.">
        <title>Population genomic sequencing of Coccidioides fungi reveals recent hybridization and transposon control.</title>
        <authorList>
            <person name="Neafsey D.E."/>
            <person name="Barker B.M."/>
            <person name="Sharpton T.J."/>
            <person name="Stajich J.E."/>
            <person name="Park D.J."/>
            <person name="Whiston E."/>
            <person name="Hung C.-Y."/>
            <person name="McMahan C."/>
            <person name="White J."/>
            <person name="Sykes S."/>
            <person name="Heiman D."/>
            <person name="Young S."/>
            <person name="Zeng Q."/>
            <person name="Abouelleil A."/>
            <person name="Aftuck L."/>
            <person name="Bessette D."/>
            <person name="Brown A."/>
            <person name="FitzGerald M."/>
            <person name="Lui A."/>
            <person name="Macdonald J.P."/>
            <person name="Priest M."/>
            <person name="Orbach M.J."/>
            <person name="Galgiani J.N."/>
            <person name="Kirkland T.N."/>
            <person name="Cole G.T."/>
            <person name="Birren B.W."/>
            <person name="Henn M.R."/>
            <person name="Taylor J.W."/>
            <person name="Rounsley S.D."/>
        </authorList>
    </citation>
    <scope>NUCLEOTIDE SEQUENCE [LARGE SCALE GENOMIC DNA]</scope>
    <source>
        <strain evidence="2">RMSCC 3703</strain>
    </source>
</reference>
<accession>A0A0J8R9P6</accession>
<dbReference type="Proteomes" id="UP000054559">
    <property type="component" value="Unassembled WGS sequence"/>
</dbReference>
<sequence>MSLITLGTTNISNAISEVTLVDSFFTTTQEVSCCKGCQRLIWYGRQAIRKFHIRWISNSTVESDCTITIPCLAWLFDPATEHLIDWYQAPQEQVCVHRHHRLRCLDWQALVSISWPIQGSRGPRKGDALGIVRGQSDQGHLGFGGLYCRGVGWG</sequence>
<evidence type="ECO:0000313" key="2">
    <source>
        <dbReference type="Proteomes" id="UP000054559"/>
    </source>
</evidence>
<organism evidence="1 2">
    <name type="scientific">Coccidioides immitis RMSCC 3703</name>
    <dbReference type="NCBI Taxonomy" id="454286"/>
    <lineage>
        <taxon>Eukaryota</taxon>
        <taxon>Fungi</taxon>
        <taxon>Dikarya</taxon>
        <taxon>Ascomycota</taxon>
        <taxon>Pezizomycotina</taxon>
        <taxon>Eurotiomycetes</taxon>
        <taxon>Eurotiomycetidae</taxon>
        <taxon>Onygenales</taxon>
        <taxon>Onygenaceae</taxon>
        <taxon>Coccidioides</taxon>
    </lineage>
</organism>